<dbReference type="EMBL" id="MFQN01000033">
    <property type="protein sequence ID" value="OGH73982.1"/>
    <property type="molecule type" value="Genomic_DNA"/>
</dbReference>
<dbReference type="STRING" id="1798692.A3G00_03700"/>
<dbReference type="Gene3D" id="1.10.1040.10">
    <property type="entry name" value="N-(1-d-carboxylethyl)-l-norvaline Dehydrogenase, domain 2"/>
    <property type="match status" value="1"/>
</dbReference>
<feature type="domain" description="Glycerol-3-phosphate dehydrogenase NAD-dependent C-terminal" evidence="16">
    <location>
        <begin position="186"/>
        <end position="323"/>
    </location>
</feature>
<dbReference type="GO" id="GO:0141153">
    <property type="term" value="F:glycerol-3-phosphate dehydrogenase (NADP+) activity"/>
    <property type="evidence" value="ECO:0007669"/>
    <property type="project" value="RHEA"/>
</dbReference>
<keyword evidence="9" id="KW-0547">Nucleotide-binding</keyword>
<dbReference type="GO" id="GO:0046168">
    <property type="term" value="P:glycerol-3-phosphate catabolic process"/>
    <property type="evidence" value="ECO:0007669"/>
    <property type="project" value="InterPro"/>
</dbReference>
<feature type="binding site" evidence="9">
    <location>
        <position position="197"/>
    </location>
    <ligand>
        <name>sn-glycerol 3-phosphate</name>
        <dbReference type="ChEBI" id="CHEBI:57597"/>
    </ligand>
</feature>
<evidence type="ECO:0000256" key="6">
    <source>
        <dbReference type="ARBA" id="ARBA00023098"/>
    </source>
</evidence>
<evidence type="ECO:0000256" key="9">
    <source>
        <dbReference type="HAMAP-Rule" id="MF_00394"/>
    </source>
</evidence>
<evidence type="ECO:0000259" key="16">
    <source>
        <dbReference type="Pfam" id="PF07479"/>
    </source>
</evidence>
<evidence type="ECO:0000256" key="5">
    <source>
        <dbReference type="ARBA" id="ARBA00023027"/>
    </source>
</evidence>
<dbReference type="PANTHER" id="PTHR11728">
    <property type="entry name" value="GLYCEROL-3-PHOSPHATE DEHYDROGENASE"/>
    <property type="match status" value="1"/>
</dbReference>
<dbReference type="AlphaFoldDB" id="A0A1F6MQT0"/>
<comment type="caution">
    <text evidence="9">Lacks conserved residue(s) required for the propagation of feature annotation.</text>
</comment>
<name>A0A1F6MQT0_9BACT</name>
<sequence>MKKQITIAVLGAGNMGTAVAQVLADNGHEVRIWNWEGDHLPLQQIEKYHENKKYLPKVKLSKNIIPKYKIEKALENAAIIFFVVPSGAMEHTISFAARSIQHNAILVDVSKGIEPHSLRIMTEIIAKHVRASLRKNIVTISGPAVAGQMASKRYTAMNVASANKSAIKKVIDAMENKYIKLVPTTDVIGVEVGGSFKNAYTIAVGMCDGLGLGLNTKAALLTYALREIADLIKAMGGKRDTAYELAGVGDLIGTSLCPESRNRTFGEYLGKGISGKQALKRMKQTVEGVDAVNCLVRLAERHKVKTPFAEAIFTCVNTKRDPRLTFKKFVSSL</sequence>
<dbReference type="InterPro" id="IPR006109">
    <property type="entry name" value="G3P_DH_NAD-dep_C"/>
</dbReference>
<evidence type="ECO:0000256" key="7">
    <source>
        <dbReference type="ARBA" id="ARBA00023209"/>
    </source>
</evidence>
<dbReference type="PANTHER" id="PTHR11728:SF1">
    <property type="entry name" value="GLYCEROL-3-PHOSPHATE DEHYDROGENASE [NAD(+)] 2, CHLOROPLASTIC"/>
    <property type="match status" value="1"/>
</dbReference>
<feature type="binding site" evidence="12">
    <location>
        <begin position="11"/>
        <end position="16"/>
    </location>
    <ligand>
        <name>NAD(+)</name>
        <dbReference type="ChEBI" id="CHEBI:57540"/>
    </ligand>
</feature>
<dbReference type="SUPFAM" id="SSF48179">
    <property type="entry name" value="6-phosphogluconate dehydrogenase C-terminal domain-like"/>
    <property type="match status" value="1"/>
</dbReference>
<comment type="caution">
    <text evidence="17">The sequence shown here is derived from an EMBL/GenBank/DDBJ whole genome shotgun (WGS) entry which is preliminary data.</text>
</comment>
<dbReference type="SUPFAM" id="SSF51735">
    <property type="entry name" value="NAD(P)-binding Rossmann-fold domains"/>
    <property type="match status" value="1"/>
</dbReference>
<dbReference type="GO" id="GO:0046167">
    <property type="term" value="P:glycerol-3-phosphate biosynthetic process"/>
    <property type="evidence" value="ECO:0007669"/>
    <property type="project" value="UniProtKB-UniRule"/>
</dbReference>
<keyword evidence="5 9" id="KW-0520">NAD</keyword>
<dbReference type="NCBIfam" id="NF000940">
    <property type="entry name" value="PRK00094.1-2"/>
    <property type="match status" value="1"/>
</dbReference>
<dbReference type="PRINTS" id="PR00077">
    <property type="entry name" value="GPDHDRGNASE"/>
</dbReference>
<feature type="binding site" evidence="9">
    <location>
        <position position="261"/>
    </location>
    <ligand>
        <name>sn-glycerol 3-phosphate</name>
        <dbReference type="ChEBI" id="CHEBI:57597"/>
    </ligand>
</feature>
<dbReference type="GO" id="GO:0005829">
    <property type="term" value="C:cytosol"/>
    <property type="evidence" value="ECO:0007669"/>
    <property type="project" value="TreeGrafter"/>
</dbReference>
<accession>A0A1F6MQT0</accession>
<feature type="binding site" evidence="9">
    <location>
        <position position="260"/>
    </location>
    <ligand>
        <name>sn-glycerol 3-phosphate</name>
        <dbReference type="ChEBI" id="CHEBI:57597"/>
    </ligand>
</feature>
<dbReference type="Pfam" id="PF07479">
    <property type="entry name" value="NAD_Gly3P_dh_C"/>
    <property type="match status" value="1"/>
</dbReference>
<comment type="subcellular location">
    <subcellularLocation>
        <location evidence="9">Cytoplasm</location>
    </subcellularLocation>
</comment>
<dbReference type="EC" id="1.1.1.94" evidence="9"/>
<dbReference type="GO" id="GO:0005975">
    <property type="term" value="P:carbohydrate metabolic process"/>
    <property type="evidence" value="ECO:0007669"/>
    <property type="project" value="InterPro"/>
</dbReference>
<comment type="pathway">
    <text evidence="9">Membrane lipid metabolism; glycerophospholipid metabolism.</text>
</comment>
<dbReference type="UniPathway" id="UPA00940"/>
<keyword evidence="7 9" id="KW-0594">Phospholipid biosynthesis</keyword>
<comment type="catalytic activity">
    <reaction evidence="9">
        <text>sn-glycerol 3-phosphate + NAD(+) = dihydroxyacetone phosphate + NADH + H(+)</text>
        <dbReference type="Rhea" id="RHEA:11092"/>
        <dbReference type="ChEBI" id="CHEBI:15378"/>
        <dbReference type="ChEBI" id="CHEBI:57540"/>
        <dbReference type="ChEBI" id="CHEBI:57597"/>
        <dbReference type="ChEBI" id="CHEBI:57642"/>
        <dbReference type="ChEBI" id="CHEBI:57945"/>
        <dbReference type="EC" id="1.1.1.94"/>
    </reaction>
</comment>
<keyword evidence="6 9" id="KW-0443">Lipid metabolism</keyword>
<evidence type="ECO:0000256" key="2">
    <source>
        <dbReference type="ARBA" id="ARBA00022516"/>
    </source>
</evidence>
<dbReference type="InterPro" id="IPR013328">
    <property type="entry name" value="6PGD_dom2"/>
</dbReference>
<feature type="binding site" evidence="9">
    <location>
        <position position="250"/>
    </location>
    <ligand>
        <name>sn-glycerol 3-phosphate</name>
        <dbReference type="ChEBI" id="CHEBI:57597"/>
    </ligand>
</feature>
<evidence type="ECO:0000256" key="4">
    <source>
        <dbReference type="ARBA" id="ARBA00023002"/>
    </source>
</evidence>
<feature type="binding site" evidence="9">
    <location>
        <position position="142"/>
    </location>
    <ligand>
        <name>sn-glycerol 3-phosphate</name>
        <dbReference type="ChEBI" id="CHEBI:57597"/>
    </ligand>
</feature>
<dbReference type="InterPro" id="IPR036291">
    <property type="entry name" value="NAD(P)-bd_dom_sf"/>
</dbReference>
<dbReference type="HAMAP" id="MF_00394">
    <property type="entry name" value="NAD_Glyc3P_dehydrog"/>
    <property type="match status" value="1"/>
</dbReference>
<keyword evidence="2 9" id="KW-0444">Lipid biosynthesis</keyword>
<feature type="binding site" evidence="11">
    <location>
        <position position="111"/>
    </location>
    <ligand>
        <name>substrate</name>
    </ligand>
</feature>
<feature type="binding site" evidence="9">
    <location>
        <position position="111"/>
    </location>
    <ligand>
        <name>sn-glycerol 3-phosphate</name>
        <dbReference type="ChEBI" id="CHEBI:57597"/>
    </ligand>
</feature>
<dbReference type="PIRSF" id="PIRSF000114">
    <property type="entry name" value="Glycerol-3-P_dh"/>
    <property type="match status" value="1"/>
</dbReference>
<dbReference type="Proteomes" id="UP000178347">
    <property type="component" value="Unassembled WGS sequence"/>
</dbReference>
<dbReference type="GO" id="GO:0141152">
    <property type="term" value="F:glycerol-3-phosphate dehydrogenase (NAD+) activity"/>
    <property type="evidence" value="ECO:0007669"/>
    <property type="project" value="RHEA"/>
</dbReference>
<feature type="binding site" evidence="12">
    <location>
        <position position="261"/>
    </location>
    <ligand>
        <name>NAD(+)</name>
        <dbReference type="ChEBI" id="CHEBI:57540"/>
    </ligand>
</feature>
<evidence type="ECO:0000313" key="17">
    <source>
        <dbReference type="EMBL" id="OGH73982.1"/>
    </source>
</evidence>
<feature type="binding site" evidence="9">
    <location>
        <position position="287"/>
    </location>
    <ligand>
        <name>NADPH</name>
        <dbReference type="ChEBI" id="CHEBI:57783"/>
    </ligand>
</feature>
<dbReference type="GO" id="GO:0006650">
    <property type="term" value="P:glycerophospholipid metabolic process"/>
    <property type="evidence" value="ECO:0007669"/>
    <property type="project" value="UniProtKB-UniRule"/>
</dbReference>
<dbReference type="InterPro" id="IPR008927">
    <property type="entry name" value="6-PGluconate_DH-like_C_sf"/>
</dbReference>
<organism evidence="17 18">
    <name type="scientific">Candidatus Magasanikbacteria bacterium RIFCSPLOWO2_12_FULL_43_12</name>
    <dbReference type="NCBI Taxonomy" id="1798692"/>
    <lineage>
        <taxon>Bacteria</taxon>
        <taxon>Candidatus Magasanikiibacteriota</taxon>
    </lineage>
</organism>
<dbReference type="NCBIfam" id="NF000942">
    <property type="entry name" value="PRK00094.1-4"/>
    <property type="match status" value="1"/>
</dbReference>
<evidence type="ECO:0000256" key="1">
    <source>
        <dbReference type="ARBA" id="ARBA00011009"/>
    </source>
</evidence>
<evidence type="ECO:0000256" key="3">
    <source>
        <dbReference type="ARBA" id="ARBA00022857"/>
    </source>
</evidence>
<dbReference type="GO" id="GO:0051287">
    <property type="term" value="F:NAD binding"/>
    <property type="evidence" value="ECO:0007669"/>
    <property type="project" value="InterPro"/>
</dbReference>
<feature type="binding site" evidence="9">
    <location>
        <position position="146"/>
    </location>
    <ligand>
        <name>NADPH</name>
        <dbReference type="ChEBI" id="CHEBI:57783"/>
    </ligand>
</feature>
<keyword evidence="3 9" id="KW-0521">NADP</keyword>
<dbReference type="Pfam" id="PF01210">
    <property type="entry name" value="NAD_Gly3P_dh_N"/>
    <property type="match status" value="1"/>
</dbReference>
<comment type="catalytic activity">
    <reaction evidence="9 14">
        <text>sn-glycerol 3-phosphate + NADP(+) = dihydroxyacetone phosphate + NADPH + H(+)</text>
        <dbReference type="Rhea" id="RHEA:11096"/>
        <dbReference type="ChEBI" id="CHEBI:15378"/>
        <dbReference type="ChEBI" id="CHEBI:57597"/>
        <dbReference type="ChEBI" id="CHEBI:57642"/>
        <dbReference type="ChEBI" id="CHEBI:57783"/>
        <dbReference type="ChEBI" id="CHEBI:58349"/>
        <dbReference type="EC" id="1.1.1.94"/>
    </reaction>
</comment>
<proteinExistence type="inferred from homology"/>
<evidence type="ECO:0000259" key="15">
    <source>
        <dbReference type="Pfam" id="PF01210"/>
    </source>
</evidence>
<evidence type="ECO:0000256" key="12">
    <source>
        <dbReference type="PIRSR" id="PIRSR000114-3"/>
    </source>
</evidence>
<keyword evidence="9" id="KW-0963">Cytoplasm</keyword>
<feature type="binding site" evidence="9">
    <location>
        <position position="54"/>
    </location>
    <ligand>
        <name>NADPH</name>
        <dbReference type="ChEBI" id="CHEBI:57783"/>
    </ligand>
</feature>
<feature type="binding site" evidence="9">
    <location>
        <position position="262"/>
    </location>
    <ligand>
        <name>sn-glycerol 3-phosphate</name>
        <dbReference type="ChEBI" id="CHEBI:57597"/>
    </ligand>
</feature>
<feature type="binding site" evidence="12">
    <location>
        <position position="146"/>
    </location>
    <ligand>
        <name>NAD(+)</name>
        <dbReference type="ChEBI" id="CHEBI:57540"/>
    </ligand>
</feature>
<evidence type="ECO:0000313" key="18">
    <source>
        <dbReference type="Proteomes" id="UP000178347"/>
    </source>
</evidence>
<dbReference type="Gene3D" id="3.40.50.720">
    <property type="entry name" value="NAD(P)-binding Rossmann-like Domain"/>
    <property type="match status" value="1"/>
</dbReference>
<evidence type="ECO:0000256" key="14">
    <source>
        <dbReference type="RuleBase" id="RU000439"/>
    </source>
</evidence>
<dbReference type="FunFam" id="3.40.50.720:FF:000019">
    <property type="entry name" value="Glycerol-3-phosphate dehydrogenase [NAD(P)+]"/>
    <property type="match status" value="1"/>
</dbReference>
<protein>
    <recommendedName>
        <fullName evidence="9">Glycerol-3-phosphate dehydrogenase [NAD(P)+]</fullName>
        <ecNumber evidence="9">1.1.1.94</ecNumber>
    </recommendedName>
    <alternativeName>
        <fullName evidence="9">NAD(P)(+)-dependent glycerol-3-phosphate dehydrogenase</fullName>
    </alternativeName>
    <alternativeName>
        <fullName evidence="9">NAD(P)H-dependent dihydroxyacetone-phosphate reductase</fullName>
    </alternativeName>
</protein>
<feature type="active site" description="Proton acceptor" evidence="9 10">
    <location>
        <position position="197"/>
    </location>
</feature>
<keyword evidence="4 9" id="KW-0560">Oxidoreductase</keyword>
<feature type="binding site" evidence="9">
    <location>
        <position position="111"/>
    </location>
    <ligand>
        <name>NADPH</name>
        <dbReference type="ChEBI" id="CHEBI:57783"/>
    </ligand>
</feature>
<feature type="domain" description="Glycerol-3-phosphate dehydrogenase NAD-dependent N-terminal" evidence="15">
    <location>
        <begin position="7"/>
        <end position="165"/>
    </location>
</feature>
<evidence type="ECO:0000256" key="8">
    <source>
        <dbReference type="ARBA" id="ARBA00023264"/>
    </source>
</evidence>
<comment type="similarity">
    <text evidence="1 9 13">Belongs to the NAD-dependent glycerol-3-phosphate dehydrogenase family.</text>
</comment>
<reference evidence="17 18" key="1">
    <citation type="journal article" date="2016" name="Nat. Commun.">
        <title>Thousands of microbial genomes shed light on interconnected biogeochemical processes in an aquifer system.</title>
        <authorList>
            <person name="Anantharaman K."/>
            <person name="Brown C.T."/>
            <person name="Hug L.A."/>
            <person name="Sharon I."/>
            <person name="Castelle C.J."/>
            <person name="Probst A.J."/>
            <person name="Thomas B.C."/>
            <person name="Singh A."/>
            <person name="Wilkins M.J."/>
            <person name="Karaoz U."/>
            <person name="Brodie E.L."/>
            <person name="Williams K.H."/>
            <person name="Hubbard S.S."/>
            <person name="Banfield J.F."/>
        </authorList>
    </citation>
    <scope>NUCLEOTIDE SEQUENCE [LARGE SCALE GENOMIC DNA]</scope>
</reference>
<evidence type="ECO:0000256" key="11">
    <source>
        <dbReference type="PIRSR" id="PIRSR000114-2"/>
    </source>
</evidence>
<feature type="binding site" evidence="9">
    <location>
        <position position="261"/>
    </location>
    <ligand>
        <name>NADPH</name>
        <dbReference type="ChEBI" id="CHEBI:57783"/>
    </ligand>
</feature>
<gene>
    <name evidence="9" type="primary">gpsA</name>
    <name evidence="17" type="ORF">A3G00_03700</name>
</gene>
<feature type="binding site" evidence="11">
    <location>
        <begin position="261"/>
        <end position="262"/>
    </location>
    <ligand>
        <name>substrate</name>
    </ligand>
</feature>
<dbReference type="InterPro" id="IPR011128">
    <property type="entry name" value="G3P_DH_NAD-dep_N"/>
</dbReference>
<evidence type="ECO:0000256" key="13">
    <source>
        <dbReference type="RuleBase" id="RU000437"/>
    </source>
</evidence>
<dbReference type="InterPro" id="IPR006168">
    <property type="entry name" value="G3P_DH_NAD-dep"/>
</dbReference>
<keyword evidence="8 9" id="KW-1208">Phospholipid metabolism</keyword>
<evidence type="ECO:0000256" key="10">
    <source>
        <dbReference type="PIRSR" id="PIRSR000114-1"/>
    </source>
</evidence>
<dbReference type="GO" id="GO:0008654">
    <property type="term" value="P:phospholipid biosynthetic process"/>
    <property type="evidence" value="ECO:0007669"/>
    <property type="project" value="UniProtKB-KW"/>
</dbReference>
<comment type="function">
    <text evidence="9">Catalyzes the reduction of the glycolytic intermediate dihydroxyacetone phosphate (DHAP) to sn-glycerol 3-phosphate (G3P), the key precursor for phospholipid synthesis.</text>
</comment>